<accession>A0A9W8J0W1</accession>
<feature type="chain" id="PRO_5040932463" evidence="2">
    <location>
        <begin position="24"/>
        <end position="232"/>
    </location>
</feature>
<evidence type="ECO:0000256" key="1">
    <source>
        <dbReference type="SAM" id="MobiDB-lite"/>
    </source>
</evidence>
<gene>
    <name evidence="3" type="ORF">H1R20_g10840</name>
</gene>
<protein>
    <submittedName>
        <fullName evidence="3">Uncharacterized protein</fullName>
    </submittedName>
</protein>
<dbReference type="AlphaFoldDB" id="A0A9W8J0W1"/>
<reference evidence="3" key="1">
    <citation type="submission" date="2022-06" db="EMBL/GenBank/DDBJ databases">
        <title>Genome Sequence of Candolleomyces eurysporus.</title>
        <authorList>
            <person name="Buettner E."/>
        </authorList>
    </citation>
    <scope>NUCLEOTIDE SEQUENCE</scope>
    <source>
        <strain evidence="3">VTCC 930004</strain>
    </source>
</reference>
<feature type="compositionally biased region" description="Polar residues" evidence="1">
    <location>
        <begin position="183"/>
        <end position="206"/>
    </location>
</feature>
<evidence type="ECO:0000313" key="4">
    <source>
        <dbReference type="Proteomes" id="UP001140091"/>
    </source>
</evidence>
<sequence>MRSTIVSAGLLALTLLTSQAALARPIAIEGNTEADLALRNSDIIADGLEVEARSIDELFDQLEARAKTKAKQRAGNSGAKPRGGGQNRQRTQNQNRNSRPRNGGQTRQRNQGQNRNSGSRQRNGPSTLGRILRSPVTSNIATTLAGGVAQRIAGGGAPPAEGVERREFEEYLEARTRVKGNRRQSAPRQSTPRTSSGIGRTLNRVLNSQTGQTVVSTLADGVAQRIANGSQG</sequence>
<dbReference type="EMBL" id="JANBPK010001072">
    <property type="protein sequence ID" value="KAJ2926252.1"/>
    <property type="molecule type" value="Genomic_DNA"/>
</dbReference>
<feature type="non-terminal residue" evidence="3">
    <location>
        <position position="232"/>
    </location>
</feature>
<feature type="signal peptide" evidence="2">
    <location>
        <begin position="1"/>
        <end position="23"/>
    </location>
</feature>
<dbReference type="OrthoDB" id="3039378at2759"/>
<feature type="region of interest" description="Disordered" evidence="1">
    <location>
        <begin position="66"/>
        <end position="135"/>
    </location>
</feature>
<comment type="caution">
    <text evidence="3">The sequence shown here is derived from an EMBL/GenBank/DDBJ whole genome shotgun (WGS) entry which is preliminary data.</text>
</comment>
<evidence type="ECO:0000313" key="3">
    <source>
        <dbReference type="EMBL" id="KAJ2926252.1"/>
    </source>
</evidence>
<keyword evidence="4" id="KW-1185">Reference proteome</keyword>
<proteinExistence type="predicted"/>
<evidence type="ECO:0000256" key="2">
    <source>
        <dbReference type="SAM" id="SignalP"/>
    </source>
</evidence>
<keyword evidence="2" id="KW-0732">Signal</keyword>
<feature type="compositionally biased region" description="Low complexity" evidence="1">
    <location>
        <begin position="87"/>
        <end position="124"/>
    </location>
</feature>
<feature type="region of interest" description="Disordered" evidence="1">
    <location>
        <begin position="176"/>
        <end position="206"/>
    </location>
</feature>
<organism evidence="3 4">
    <name type="scientific">Candolleomyces eurysporus</name>
    <dbReference type="NCBI Taxonomy" id="2828524"/>
    <lineage>
        <taxon>Eukaryota</taxon>
        <taxon>Fungi</taxon>
        <taxon>Dikarya</taxon>
        <taxon>Basidiomycota</taxon>
        <taxon>Agaricomycotina</taxon>
        <taxon>Agaricomycetes</taxon>
        <taxon>Agaricomycetidae</taxon>
        <taxon>Agaricales</taxon>
        <taxon>Agaricineae</taxon>
        <taxon>Psathyrellaceae</taxon>
        <taxon>Candolleomyces</taxon>
    </lineage>
</organism>
<dbReference type="Proteomes" id="UP001140091">
    <property type="component" value="Unassembled WGS sequence"/>
</dbReference>
<name>A0A9W8J0W1_9AGAR</name>